<evidence type="ECO:0000313" key="5">
    <source>
        <dbReference type="Proteomes" id="UP000195607"/>
    </source>
</evidence>
<dbReference type="OrthoDB" id="11877at2157"/>
<dbReference type="InterPro" id="IPR036070">
    <property type="entry name" value="Nop_dom_sf"/>
</dbReference>
<proteinExistence type="predicted"/>
<name>A0A1N5VX50_9ARCH</name>
<dbReference type="AlphaFoldDB" id="A0A1N5VX50"/>
<evidence type="ECO:0000313" key="3">
    <source>
        <dbReference type="EMBL" id="SJK85330.1"/>
    </source>
</evidence>
<organism evidence="2 5">
    <name type="scientific">Cuniculiplasma divulgatum</name>
    <dbReference type="NCBI Taxonomy" id="1673428"/>
    <lineage>
        <taxon>Archaea</taxon>
        <taxon>Methanobacteriati</taxon>
        <taxon>Thermoplasmatota</taxon>
        <taxon>Thermoplasmata</taxon>
        <taxon>Thermoplasmatales</taxon>
        <taxon>Cuniculiplasmataceae</taxon>
        <taxon>Cuniculiplasma</taxon>
    </lineage>
</organism>
<dbReference type="Pfam" id="PF01798">
    <property type="entry name" value="Nop"/>
    <property type="match status" value="1"/>
</dbReference>
<dbReference type="InterPro" id="IPR042239">
    <property type="entry name" value="Nop_C"/>
</dbReference>
<dbReference type="Proteomes" id="UP000187822">
    <property type="component" value="Chromosome I"/>
</dbReference>
<dbReference type="InterPro" id="IPR045056">
    <property type="entry name" value="Nop56/Nop58"/>
</dbReference>
<keyword evidence="2" id="KW-0687">Ribonucleoprotein</keyword>
<protein>
    <submittedName>
        <fullName evidence="2">C/D box methylation guide ribonucleoprotein complex aNOP56 subunit</fullName>
    </submittedName>
</protein>
<gene>
    <name evidence="3" type="ORF">CPM_1541</name>
    <name evidence="2" type="ORF">CSP5_1551</name>
</gene>
<dbReference type="RefSeq" id="WP_077076531.1">
    <property type="nucleotide sequence ID" value="NZ_LT671858.1"/>
</dbReference>
<reference evidence="3" key="3">
    <citation type="submission" date="2016-06" db="EMBL/GenBank/DDBJ databases">
        <authorList>
            <person name="Olsen C.W."/>
            <person name="Carey S."/>
            <person name="Hinshaw L."/>
            <person name="Karasin A.I."/>
        </authorList>
    </citation>
    <scope>NUCLEOTIDE SEQUENCE [LARGE SCALE GENOMIC DNA]</scope>
    <source>
        <strain evidence="3">PM4</strain>
    </source>
</reference>
<evidence type="ECO:0000259" key="1">
    <source>
        <dbReference type="PROSITE" id="PS51358"/>
    </source>
</evidence>
<feature type="domain" description="Nop" evidence="1">
    <location>
        <begin position="150"/>
        <end position="263"/>
    </location>
</feature>
<reference evidence="4" key="2">
    <citation type="submission" date="2016-06" db="EMBL/GenBank/DDBJ databases">
        <authorList>
            <person name="Toshchakov V.S."/>
        </authorList>
    </citation>
    <scope>NUCLEOTIDE SEQUENCE [LARGE SCALE GENOMIC DNA]</scope>
    <source>
        <strain>PM4 (JCM 30641</strain>
        <strain evidence="4">\VKM B-2940)</strain>
    </source>
</reference>
<dbReference type="GO" id="GO:0031428">
    <property type="term" value="C:box C/D methylation guide snoRNP complex"/>
    <property type="evidence" value="ECO:0007669"/>
    <property type="project" value="InterPro"/>
</dbReference>
<dbReference type="PANTHER" id="PTHR10894">
    <property type="entry name" value="NUCLEOLAR PROTEIN 5 NUCLEOLAR PROTEIN NOP5 NOP58"/>
    <property type="match status" value="1"/>
</dbReference>
<dbReference type="GO" id="GO:0030515">
    <property type="term" value="F:snoRNA binding"/>
    <property type="evidence" value="ECO:0007669"/>
    <property type="project" value="InterPro"/>
</dbReference>
<sequence length="263" mass="29647">MTERTKWYGYRSDGTLKVYKLLSANPTDLFDRLSEGKDGLEMEEGKALPDLRELMLNYGRSKLKESLGRDWKLVKIFNVYNSMDEIINLLFEKSMALGLIVGESEDPGELFQNMKNNEDHAISTIGELGSEMVSRKKELEKSLNEKAKEIFPNTSRIINPVLCAELLGHFQSLERLVNTPSSSIQMAGAEKSLFISKTRHIPNPKHGFLYKSHLISGSSPRDRGKISRRLSAKIALTLKADGIGRIMSQDEIDNILSKISNKN</sequence>
<dbReference type="EMBL" id="LT671858">
    <property type="protein sequence ID" value="SIM77471.1"/>
    <property type="molecule type" value="Genomic_DNA"/>
</dbReference>
<evidence type="ECO:0000313" key="4">
    <source>
        <dbReference type="Proteomes" id="UP000187822"/>
    </source>
</evidence>
<dbReference type="STRING" id="1673428.CPM_1541"/>
<accession>A0A1N5VX50</accession>
<dbReference type="PANTHER" id="PTHR10894:SF0">
    <property type="entry name" value="NUCLEOLAR PROTEIN 56"/>
    <property type="match status" value="1"/>
</dbReference>
<dbReference type="Gene3D" id="1.10.246.90">
    <property type="entry name" value="Nop domain"/>
    <property type="match status" value="1"/>
</dbReference>
<keyword evidence="4" id="KW-1185">Reference proteome</keyword>
<evidence type="ECO:0000313" key="2">
    <source>
        <dbReference type="EMBL" id="SIM77471.1"/>
    </source>
</evidence>
<dbReference type="KEGG" id="cdiv:CPM_1541"/>
<dbReference type="Proteomes" id="UP000195607">
    <property type="component" value="Chromosome I"/>
</dbReference>
<dbReference type="EMBL" id="LT719092">
    <property type="protein sequence ID" value="SJK85330.1"/>
    <property type="molecule type" value="Genomic_DNA"/>
</dbReference>
<dbReference type="SUPFAM" id="SSF89124">
    <property type="entry name" value="Nop domain"/>
    <property type="match status" value="1"/>
</dbReference>
<dbReference type="GeneID" id="41588792"/>
<reference evidence="2 5" key="1">
    <citation type="submission" date="2016-04" db="EMBL/GenBank/DDBJ databases">
        <authorList>
            <person name="Evans L.H."/>
            <person name="Alamgir A."/>
            <person name="Owens N."/>
            <person name="Weber N.D."/>
            <person name="Virtaneva K."/>
            <person name="Barbian K."/>
            <person name="Babar A."/>
            <person name="Rosenke K."/>
        </authorList>
    </citation>
    <scope>NUCLEOTIDE SEQUENCE [LARGE SCALE GENOMIC DNA]</scope>
    <source>
        <strain evidence="2">S5</strain>
        <strain evidence="5">S5(T) (JCM 30642 \VKM B-2941)</strain>
    </source>
</reference>
<dbReference type="InterPro" id="IPR002687">
    <property type="entry name" value="Nop_dom"/>
</dbReference>
<dbReference type="PROSITE" id="PS51358">
    <property type="entry name" value="NOP"/>
    <property type="match status" value="1"/>
</dbReference>